<evidence type="ECO:0000256" key="1">
    <source>
        <dbReference type="SAM" id="MobiDB-lite"/>
    </source>
</evidence>
<evidence type="ECO:0000313" key="2">
    <source>
        <dbReference type="EMBL" id="CRK96007.1"/>
    </source>
</evidence>
<evidence type="ECO:0000313" key="3">
    <source>
        <dbReference type="Proteomes" id="UP000183832"/>
    </source>
</evidence>
<feature type="region of interest" description="Disordered" evidence="1">
    <location>
        <begin position="80"/>
        <end position="121"/>
    </location>
</feature>
<reference evidence="2 3" key="1">
    <citation type="submission" date="2015-04" db="EMBL/GenBank/DDBJ databases">
        <authorList>
            <person name="Syromyatnikov M.Y."/>
            <person name="Popov V.N."/>
        </authorList>
    </citation>
    <scope>NUCLEOTIDE SEQUENCE [LARGE SCALE GENOMIC DNA]</scope>
</reference>
<keyword evidence="3" id="KW-1185">Reference proteome</keyword>
<name>A0A1J1I6S0_9DIPT</name>
<dbReference type="Proteomes" id="UP000183832">
    <property type="component" value="Unassembled WGS sequence"/>
</dbReference>
<proteinExistence type="predicted"/>
<organism evidence="2 3">
    <name type="scientific">Clunio marinus</name>
    <dbReference type="NCBI Taxonomy" id="568069"/>
    <lineage>
        <taxon>Eukaryota</taxon>
        <taxon>Metazoa</taxon>
        <taxon>Ecdysozoa</taxon>
        <taxon>Arthropoda</taxon>
        <taxon>Hexapoda</taxon>
        <taxon>Insecta</taxon>
        <taxon>Pterygota</taxon>
        <taxon>Neoptera</taxon>
        <taxon>Endopterygota</taxon>
        <taxon>Diptera</taxon>
        <taxon>Nematocera</taxon>
        <taxon>Chironomoidea</taxon>
        <taxon>Chironomidae</taxon>
        <taxon>Clunio</taxon>
    </lineage>
</organism>
<gene>
    <name evidence="2" type="ORF">CLUMA_CG009447</name>
</gene>
<feature type="compositionally biased region" description="Polar residues" evidence="1">
    <location>
        <begin position="102"/>
        <end position="121"/>
    </location>
</feature>
<accession>A0A1J1I6S0</accession>
<protein>
    <submittedName>
        <fullName evidence="2">CLUMA_CG009447, isoform A</fullName>
    </submittedName>
</protein>
<sequence length="295" mass="33293">MGKRIKDFPPVARNESMNLVCGKSSPPENSIVESEEELCQSSYRTPQKRLTPQNDVLNAPRRKLYVPNDLQSRPLTFSQDINTDSDEYQTPVRSIPAPNFYRTHSTPDQSSTSYGNLNSPMTPVLRNPAANSFRRAEFNLTHPAIETESETDYSLNRLQNNSLGPRGNPEANSLRRVARNLTYTETDAGDLTYSVRETESDAADGFTYTGIYSMNPESDSESDETESSDNMIDLRPVRNLHVDDNPIAYVQFDEALYSVNLPPLLPVGTERPQQPESINTTCRRVMGPHTRRPRF</sequence>
<dbReference type="AlphaFoldDB" id="A0A1J1I6S0"/>
<dbReference type="EMBL" id="CVRI01000043">
    <property type="protein sequence ID" value="CRK96007.1"/>
    <property type="molecule type" value="Genomic_DNA"/>
</dbReference>